<gene>
    <name evidence="1" type="ORF">AG1IA_03946</name>
</gene>
<sequence length="92" mass="10620">MEKCSSRDRFHQKQFRYSLQKKEHKVFDHGVILDKNSLKAVAHESWDIGFVYGIGMMDNGIDCSDHNIVYCSHADRLQGKHVCSPIPWRGGE</sequence>
<keyword evidence="2" id="KW-1185">Reference proteome</keyword>
<accession>L8WZ21</accession>
<organism evidence="1 2">
    <name type="scientific">Thanatephorus cucumeris (strain AG1-IA)</name>
    <name type="common">Rice sheath blight fungus</name>
    <name type="synonym">Rhizoctonia solani</name>
    <dbReference type="NCBI Taxonomy" id="983506"/>
    <lineage>
        <taxon>Eukaryota</taxon>
        <taxon>Fungi</taxon>
        <taxon>Dikarya</taxon>
        <taxon>Basidiomycota</taxon>
        <taxon>Agaricomycotina</taxon>
        <taxon>Agaricomycetes</taxon>
        <taxon>Cantharellales</taxon>
        <taxon>Ceratobasidiaceae</taxon>
        <taxon>Rhizoctonia</taxon>
        <taxon>Rhizoctonia solani AG-1</taxon>
    </lineage>
</organism>
<proteinExistence type="predicted"/>
<comment type="caution">
    <text evidence="1">The sequence shown here is derived from an EMBL/GenBank/DDBJ whole genome shotgun (WGS) entry which is preliminary data.</text>
</comment>
<protein>
    <submittedName>
        <fullName evidence="1">Uncharacterized protein</fullName>
    </submittedName>
</protein>
<dbReference type="Proteomes" id="UP000011668">
    <property type="component" value="Unassembled WGS sequence"/>
</dbReference>
<dbReference type="HOGENOM" id="CLU_2414817_0_0_1"/>
<evidence type="ECO:0000313" key="1">
    <source>
        <dbReference type="EMBL" id="ELU42023.1"/>
    </source>
</evidence>
<name>L8WZ21_THACA</name>
<evidence type="ECO:0000313" key="2">
    <source>
        <dbReference type="Proteomes" id="UP000011668"/>
    </source>
</evidence>
<dbReference type="AlphaFoldDB" id="L8WZ21"/>
<reference evidence="1 2" key="1">
    <citation type="journal article" date="2013" name="Nat. Commun.">
        <title>The evolution and pathogenic mechanisms of the rice sheath blight pathogen.</title>
        <authorList>
            <person name="Zheng A."/>
            <person name="Lin R."/>
            <person name="Xu L."/>
            <person name="Qin P."/>
            <person name="Tang C."/>
            <person name="Ai P."/>
            <person name="Zhang D."/>
            <person name="Liu Y."/>
            <person name="Sun Z."/>
            <person name="Feng H."/>
            <person name="Wang Y."/>
            <person name="Chen Y."/>
            <person name="Liang X."/>
            <person name="Fu R."/>
            <person name="Li Q."/>
            <person name="Zhang J."/>
            <person name="Yu X."/>
            <person name="Xie Z."/>
            <person name="Ding L."/>
            <person name="Guan P."/>
            <person name="Tang J."/>
            <person name="Liang Y."/>
            <person name="Wang S."/>
            <person name="Deng Q."/>
            <person name="Li S."/>
            <person name="Zhu J."/>
            <person name="Wang L."/>
            <person name="Liu H."/>
            <person name="Li P."/>
        </authorList>
    </citation>
    <scope>NUCLEOTIDE SEQUENCE [LARGE SCALE GENOMIC DNA]</scope>
    <source>
        <strain evidence="2">AG-1 IA</strain>
    </source>
</reference>
<dbReference type="EMBL" id="AFRT01000946">
    <property type="protein sequence ID" value="ELU42023.1"/>
    <property type="molecule type" value="Genomic_DNA"/>
</dbReference>